<feature type="domain" description="DUF6957" evidence="1">
    <location>
        <begin position="20"/>
        <end position="132"/>
    </location>
</feature>
<dbReference type="EMBL" id="SSFO01000244">
    <property type="protein sequence ID" value="TXI29701.1"/>
    <property type="molecule type" value="Genomic_DNA"/>
</dbReference>
<reference evidence="2 3" key="1">
    <citation type="submission" date="2018-09" db="EMBL/GenBank/DDBJ databases">
        <title>Metagenome Assembled Genomes from an Advanced Water Purification Facility.</title>
        <authorList>
            <person name="Stamps B.W."/>
            <person name="Spear J.R."/>
        </authorList>
    </citation>
    <scope>NUCLEOTIDE SEQUENCE [LARGE SCALE GENOMIC DNA]</scope>
    <source>
        <strain evidence="2">Bin_52_1</strain>
    </source>
</reference>
<dbReference type="Proteomes" id="UP000321110">
    <property type="component" value="Unassembled WGS sequence"/>
</dbReference>
<accession>A0A5C7VW10</accession>
<protein>
    <recommendedName>
        <fullName evidence="1">DUF6957 domain-containing protein</fullName>
    </recommendedName>
</protein>
<organism evidence="2 3">
    <name type="scientific">Aquipseudomonas alcaligenes</name>
    <name type="common">Pseudomonas alcaligenes</name>
    <dbReference type="NCBI Taxonomy" id="43263"/>
    <lineage>
        <taxon>Bacteria</taxon>
        <taxon>Pseudomonadati</taxon>
        <taxon>Pseudomonadota</taxon>
        <taxon>Gammaproteobacteria</taxon>
        <taxon>Pseudomonadales</taxon>
        <taxon>Pseudomonadaceae</taxon>
        <taxon>Aquipseudomonas</taxon>
    </lineage>
</organism>
<evidence type="ECO:0000259" key="1">
    <source>
        <dbReference type="Pfam" id="PF22275"/>
    </source>
</evidence>
<evidence type="ECO:0000313" key="2">
    <source>
        <dbReference type="EMBL" id="TXI29701.1"/>
    </source>
</evidence>
<proteinExistence type="predicted"/>
<evidence type="ECO:0000313" key="3">
    <source>
        <dbReference type="Proteomes" id="UP000321110"/>
    </source>
</evidence>
<name>A0A5C7VW10_AQUAC</name>
<sequence>MDALGKIAALLYGAGEVMAGIEMSWEQARERVLARDRSLWMRYCIVRDWIWIDLILDEDQVALFHAAGQQPVLLYAHNVLFDSERRFDVGDWVRTTALVNFSEGCFFQTRNTLYVLVGDGQRKQAEFSTVMSLF</sequence>
<dbReference type="AlphaFoldDB" id="A0A5C7VW10"/>
<dbReference type="InterPro" id="IPR054232">
    <property type="entry name" value="DUF6957"/>
</dbReference>
<dbReference type="Pfam" id="PF22275">
    <property type="entry name" value="DUF6957"/>
    <property type="match status" value="1"/>
</dbReference>
<gene>
    <name evidence="2" type="ORF">E6Q69_14480</name>
</gene>
<comment type="caution">
    <text evidence="2">The sequence shown here is derived from an EMBL/GenBank/DDBJ whole genome shotgun (WGS) entry which is preliminary data.</text>
</comment>